<dbReference type="AlphaFoldDB" id="F0XHU5"/>
<feature type="region of interest" description="Disordered" evidence="6">
    <location>
        <begin position="111"/>
        <end position="164"/>
    </location>
</feature>
<dbReference type="HOGENOM" id="CLU_009646_3_2_1"/>
<evidence type="ECO:0000256" key="7">
    <source>
        <dbReference type="SAM" id="Phobius"/>
    </source>
</evidence>
<protein>
    <submittedName>
        <fullName evidence="9">Amino acid transporter</fullName>
    </submittedName>
</protein>
<feature type="transmembrane region" description="Helical" evidence="7">
    <location>
        <begin position="679"/>
        <end position="698"/>
    </location>
</feature>
<feature type="compositionally biased region" description="Low complexity" evidence="6">
    <location>
        <begin position="65"/>
        <end position="76"/>
    </location>
</feature>
<evidence type="ECO:0000313" key="9">
    <source>
        <dbReference type="EMBL" id="EFX02724.1"/>
    </source>
</evidence>
<dbReference type="Pfam" id="PF01490">
    <property type="entry name" value="Aa_trans"/>
    <property type="match status" value="1"/>
</dbReference>
<keyword evidence="10" id="KW-1185">Reference proteome</keyword>
<evidence type="ECO:0000256" key="2">
    <source>
        <dbReference type="ARBA" id="ARBA00008066"/>
    </source>
</evidence>
<name>F0XHU5_GROCL</name>
<evidence type="ECO:0000256" key="3">
    <source>
        <dbReference type="ARBA" id="ARBA00022692"/>
    </source>
</evidence>
<feature type="transmembrane region" description="Helical" evidence="7">
    <location>
        <begin position="510"/>
        <end position="533"/>
    </location>
</feature>
<feature type="compositionally biased region" description="Basic and acidic residues" evidence="6">
    <location>
        <begin position="259"/>
        <end position="270"/>
    </location>
</feature>
<feature type="transmembrane region" description="Helical" evidence="7">
    <location>
        <begin position="474"/>
        <end position="498"/>
    </location>
</feature>
<reference evidence="9 10" key="1">
    <citation type="journal article" date="2011" name="Proc. Natl. Acad. Sci. U.S.A.">
        <title>Genome and transcriptome analyses of the mountain pine beetle-fungal symbiont Grosmannia clavigera, a lodgepole pine pathogen.</title>
        <authorList>
            <person name="DiGuistini S."/>
            <person name="Wang Y."/>
            <person name="Liao N.Y."/>
            <person name="Taylor G."/>
            <person name="Tanguay P."/>
            <person name="Feau N."/>
            <person name="Henrissat B."/>
            <person name="Chan S.K."/>
            <person name="Hesse-Orce U."/>
            <person name="Alamouti S.M."/>
            <person name="Tsui C.K.M."/>
            <person name="Docking R.T."/>
            <person name="Levasseur A."/>
            <person name="Haridas S."/>
            <person name="Robertson G."/>
            <person name="Birol I."/>
            <person name="Holt R.A."/>
            <person name="Marra M.A."/>
            <person name="Hamelin R.C."/>
            <person name="Hirst M."/>
            <person name="Jones S.J.M."/>
            <person name="Bohlmann J."/>
            <person name="Breuil C."/>
        </authorList>
    </citation>
    <scope>NUCLEOTIDE SEQUENCE [LARGE SCALE GENOMIC DNA]</scope>
    <source>
        <strain evidence="10">kw1407 / UAMH 11150</strain>
    </source>
</reference>
<keyword evidence="3 7" id="KW-0812">Transmembrane</keyword>
<dbReference type="STRING" id="655863.F0XHU5"/>
<dbReference type="EMBL" id="GL629769">
    <property type="protein sequence ID" value="EFX02724.1"/>
    <property type="molecule type" value="Genomic_DNA"/>
</dbReference>
<evidence type="ECO:0000256" key="6">
    <source>
        <dbReference type="SAM" id="MobiDB-lite"/>
    </source>
</evidence>
<feature type="domain" description="Amino acid transporter transmembrane" evidence="8">
    <location>
        <begin position="286"/>
        <end position="697"/>
    </location>
</feature>
<feature type="transmembrane region" description="Helical" evidence="7">
    <location>
        <begin position="616"/>
        <end position="634"/>
    </location>
</feature>
<dbReference type="PANTHER" id="PTHR22950:SF332">
    <property type="entry name" value="AMINO ACID TRANSPORTER (EUROFUNG)"/>
    <property type="match status" value="1"/>
</dbReference>
<sequence>MAHSPPDDSRLSARERHDAQTLAEHLPPGYTAEFVQGETEIGADISGERTRDGEPSNREVRQQLSSPPMRPSSTTSNVSAGSRREEVSSLTLQGGDLHRSLFRMAEAPARTHVMHQPQPQGETSSSASSIHHRRAATVHEPLVGDGSRKYGSTADRWDPKPMPVRDMMAPQGFRRAFLQQRRQRGAMQRRRELRHERRRSSFGAARIPITRNFVEFLELYGHFADEDLETSDEEDGGPEEEEEEDEDDMDLERGAGSGDEDRRHEREALLPRRTASGAGGESGKAKAGTAQAFFTLLKAFVGTGIMFLPKAYNNGGMAFSTATLLVVAVLSMAGFQLLLRCRQQYGGGYGDIGEAIAGKRMRGLILGSITLSQLGFVCAGMVFVAENMASFAAAVRASHGGDDSDEGVPSAAVLIGLEAAVLVPLALVRDIARLGPVALVGDVFIAVGLAYMYSFDISTISSRNWRPHETVEPWFNPSGYTLTIGAAIFTFEGIGLILPIQSSMAQPEHFGRLLGLVMAIITVAYVSVGALGYAAFGVDTRTEVIDNYPRDSALVQAVQCLYALAVLAGLPVQLFPAVRILEGQLFGWLGGRLESSRASGHRLSGKRDPRVKWVKNALRAAMVVLCAAVAVAGAGHLDRFVALIGSLACVPLLFIYPPYLHCRGVAVGTDRWRARAVDVVLMAIGTVAMVYTTAVTVAEGL</sequence>
<feature type="compositionally biased region" description="Acidic residues" evidence="6">
    <location>
        <begin position="226"/>
        <end position="250"/>
    </location>
</feature>
<gene>
    <name evidence="9" type="ORF">CMQ_2653</name>
</gene>
<dbReference type="GO" id="GO:0005302">
    <property type="term" value="F:L-tyrosine transmembrane transporter activity"/>
    <property type="evidence" value="ECO:0007669"/>
    <property type="project" value="TreeGrafter"/>
</dbReference>
<feature type="transmembrane region" description="Helical" evidence="7">
    <location>
        <begin position="364"/>
        <end position="385"/>
    </location>
</feature>
<feature type="transmembrane region" description="Helical" evidence="7">
    <location>
        <begin position="640"/>
        <end position="659"/>
    </location>
</feature>
<keyword evidence="5 7" id="KW-0472">Membrane</keyword>
<feature type="transmembrane region" description="Helical" evidence="7">
    <location>
        <begin position="318"/>
        <end position="339"/>
    </location>
</feature>
<feature type="transmembrane region" description="Helical" evidence="7">
    <location>
        <begin position="434"/>
        <end position="454"/>
    </location>
</feature>
<evidence type="ECO:0000256" key="4">
    <source>
        <dbReference type="ARBA" id="ARBA00022989"/>
    </source>
</evidence>
<comment type="subcellular location">
    <subcellularLocation>
        <location evidence="1">Membrane</location>
        <topology evidence="1">Multi-pass membrane protein</topology>
    </subcellularLocation>
</comment>
<dbReference type="Proteomes" id="UP000007796">
    <property type="component" value="Unassembled WGS sequence"/>
</dbReference>
<feature type="compositionally biased region" description="Basic and acidic residues" evidence="6">
    <location>
        <begin position="1"/>
        <end position="19"/>
    </location>
</feature>
<evidence type="ECO:0000259" key="8">
    <source>
        <dbReference type="Pfam" id="PF01490"/>
    </source>
</evidence>
<feature type="transmembrane region" description="Helical" evidence="7">
    <location>
        <begin position="553"/>
        <end position="575"/>
    </location>
</feature>
<dbReference type="RefSeq" id="XP_014172206.1">
    <property type="nucleotide sequence ID" value="XM_014316731.1"/>
</dbReference>
<feature type="transmembrane region" description="Helical" evidence="7">
    <location>
        <begin position="408"/>
        <end position="427"/>
    </location>
</feature>
<feature type="region of interest" description="Disordered" evidence="6">
    <location>
        <begin position="1"/>
        <end position="95"/>
    </location>
</feature>
<dbReference type="InParanoid" id="F0XHU5"/>
<dbReference type="PANTHER" id="PTHR22950">
    <property type="entry name" value="AMINO ACID TRANSPORTER"/>
    <property type="match status" value="1"/>
</dbReference>
<keyword evidence="4 7" id="KW-1133">Transmembrane helix</keyword>
<evidence type="ECO:0000256" key="1">
    <source>
        <dbReference type="ARBA" id="ARBA00004141"/>
    </source>
</evidence>
<feature type="compositionally biased region" description="Basic and acidic residues" evidence="6">
    <location>
        <begin position="46"/>
        <end position="61"/>
    </location>
</feature>
<accession>F0XHU5</accession>
<proteinExistence type="inferred from homology"/>
<feature type="region of interest" description="Disordered" evidence="6">
    <location>
        <begin position="225"/>
        <end position="285"/>
    </location>
</feature>
<organism evidence="10">
    <name type="scientific">Grosmannia clavigera (strain kw1407 / UAMH 11150)</name>
    <name type="common">Blue stain fungus</name>
    <name type="synonym">Graphiocladiella clavigera</name>
    <dbReference type="NCBI Taxonomy" id="655863"/>
    <lineage>
        <taxon>Eukaryota</taxon>
        <taxon>Fungi</taxon>
        <taxon>Dikarya</taxon>
        <taxon>Ascomycota</taxon>
        <taxon>Pezizomycotina</taxon>
        <taxon>Sordariomycetes</taxon>
        <taxon>Sordariomycetidae</taxon>
        <taxon>Ophiostomatales</taxon>
        <taxon>Ophiostomataceae</taxon>
        <taxon>Leptographium</taxon>
    </lineage>
</organism>
<comment type="similarity">
    <text evidence="2">Belongs to the amino acid/polyamine transporter 2 family.</text>
</comment>
<evidence type="ECO:0000313" key="10">
    <source>
        <dbReference type="Proteomes" id="UP000007796"/>
    </source>
</evidence>
<evidence type="ECO:0000256" key="5">
    <source>
        <dbReference type="ARBA" id="ARBA00023136"/>
    </source>
</evidence>
<dbReference type="GO" id="GO:0005774">
    <property type="term" value="C:vacuolar membrane"/>
    <property type="evidence" value="ECO:0007669"/>
    <property type="project" value="TreeGrafter"/>
</dbReference>
<dbReference type="OrthoDB" id="1684102at2759"/>
<dbReference type="GeneID" id="25975666"/>
<dbReference type="eggNOG" id="KOG1304">
    <property type="taxonomic scope" value="Eukaryota"/>
</dbReference>
<dbReference type="InterPro" id="IPR013057">
    <property type="entry name" value="AA_transpt_TM"/>
</dbReference>